<organism evidence="1 2">
    <name type="scientific">Novosphingobium sediminis</name>
    <dbReference type="NCBI Taxonomy" id="707214"/>
    <lineage>
        <taxon>Bacteria</taxon>
        <taxon>Pseudomonadati</taxon>
        <taxon>Pseudomonadota</taxon>
        <taxon>Alphaproteobacteria</taxon>
        <taxon>Sphingomonadales</taxon>
        <taxon>Sphingomonadaceae</taxon>
        <taxon>Novosphingobium</taxon>
    </lineage>
</organism>
<reference evidence="1 2" key="1">
    <citation type="submission" date="2019-07" db="EMBL/GenBank/DDBJ databases">
        <title>Whole genome shotgun sequence of Novosphingobium sediminis NBRC 106119.</title>
        <authorList>
            <person name="Hosoyama A."/>
            <person name="Uohara A."/>
            <person name="Ohji S."/>
            <person name="Ichikawa N."/>
        </authorList>
    </citation>
    <scope>NUCLEOTIDE SEQUENCE [LARGE SCALE GENOMIC DNA]</scope>
    <source>
        <strain evidence="1 2">NBRC 106119</strain>
    </source>
</reference>
<sequence>MSPDIHALSKLSERGIARMDDGEALALIAKLIDGSFDASFERGAKRALCCQAVPH</sequence>
<protein>
    <submittedName>
        <fullName evidence="1">Uncharacterized protein</fullName>
    </submittedName>
</protein>
<dbReference type="AlphaFoldDB" id="A0A512AL44"/>
<accession>A0A512AL44</accession>
<gene>
    <name evidence="1" type="ORF">NSE01_22330</name>
</gene>
<dbReference type="RefSeq" id="WP_170233819.1">
    <property type="nucleotide sequence ID" value="NZ_BJYR01000014.1"/>
</dbReference>
<dbReference type="Proteomes" id="UP000321464">
    <property type="component" value="Unassembled WGS sequence"/>
</dbReference>
<name>A0A512AL44_9SPHN</name>
<evidence type="ECO:0000313" key="1">
    <source>
        <dbReference type="EMBL" id="GEO00401.1"/>
    </source>
</evidence>
<keyword evidence="2" id="KW-1185">Reference proteome</keyword>
<dbReference type="EMBL" id="BJYR01000014">
    <property type="protein sequence ID" value="GEO00401.1"/>
    <property type="molecule type" value="Genomic_DNA"/>
</dbReference>
<evidence type="ECO:0000313" key="2">
    <source>
        <dbReference type="Proteomes" id="UP000321464"/>
    </source>
</evidence>
<proteinExistence type="predicted"/>
<comment type="caution">
    <text evidence="1">The sequence shown here is derived from an EMBL/GenBank/DDBJ whole genome shotgun (WGS) entry which is preliminary data.</text>
</comment>